<protein>
    <submittedName>
        <fullName evidence="3">Uncharacterized protein</fullName>
    </submittedName>
</protein>
<accession>W2QQ56</accession>
<dbReference type="EMBL" id="KI669571">
    <property type="protein sequence ID" value="ETN15091.1"/>
    <property type="molecule type" value="Genomic_DNA"/>
</dbReference>
<sequence>MAGCKRKIRAPTANAPTKPSSNKKHHTTLGKSHVATRLPDPGTVLTTKEVKDACVALQNKLVRDRQGRRQNGRRLKSEPFHLADNQKVIFAKTYVAAKNHDTHVDYVRLSNSCHFPTFAGNSDVLAAMEPAIIAEMKEALVEQRGIETKDRHNSRLSLQGTLAKVQLLHQREIAKMNQKVETLLAHLATSENLVEELRKDIAVAQEQHQCDVHRDSHNTAPQQSQSNERNPQETGCLARDPPPPPPPPPPAFKLQQEEKIRTTGYGLASLLEPLNYKQVTLDEKARAQDKERHRLDDRAALNERMEPCTLDGLARDQDKKQDATRFLAIVDGKKTCDGHDSTTAEWKNRCEVEKEVARASQTALENSLRDAAELRIIIAQLKMRLLSESSVVMDQAGTSK</sequence>
<feature type="region of interest" description="Disordered" evidence="2">
    <location>
        <begin position="208"/>
        <end position="253"/>
    </location>
</feature>
<dbReference type="Proteomes" id="UP000018817">
    <property type="component" value="Unassembled WGS sequence"/>
</dbReference>
<feature type="compositionally biased region" description="Pro residues" evidence="2">
    <location>
        <begin position="240"/>
        <end position="251"/>
    </location>
</feature>
<dbReference type="OrthoDB" id="10389249at2759"/>
<feature type="coiled-coil region" evidence="1">
    <location>
        <begin position="180"/>
        <end position="207"/>
    </location>
</feature>
<evidence type="ECO:0000256" key="2">
    <source>
        <dbReference type="SAM" id="MobiDB-lite"/>
    </source>
</evidence>
<reference evidence="4" key="1">
    <citation type="submission" date="2011-12" db="EMBL/GenBank/DDBJ databases">
        <authorList>
            <consortium name="The Broad Institute Genome Sequencing Platform"/>
            <person name="Russ C."/>
            <person name="Tyler B."/>
            <person name="Panabieres F."/>
            <person name="Shan W."/>
            <person name="Tripathy S."/>
            <person name="Grunwald N."/>
            <person name="Machado M."/>
            <person name="Young S.K."/>
            <person name="Zeng Q."/>
            <person name="Gargeya S."/>
            <person name="Fitzgerald M."/>
            <person name="Haas B."/>
            <person name="Abouelleil A."/>
            <person name="Alvarado L."/>
            <person name="Arachchi H.M."/>
            <person name="Berlin A."/>
            <person name="Chapman S.B."/>
            <person name="Gearin G."/>
            <person name="Goldberg J."/>
            <person name="Griggs A."/>
            <person name="Gujja S."/>
            <person name="Hansen M."/>
            <person name="Heiman D."/>
            <person name="Howarth C."/>
            <person name="Larimer J."/>
            <person name="Lui A."/>
            <person name="MacDonald P.J.P."/>
            <person name="McCowen C."/>
            <person name="Montmayeur A."/>
            <person name="Murphy C."/>
            <person name="Neiman D."/>
            <person name="Pearson M."/>
            <person name="Priest M."/>
            <person name="Roberts A."/>
            <person name="Saif S."/>
            <person name="Shea T."/>
            <person name="Sisk P."/>
            <person name="Stolte C."/>
            <person name="Sykes S."/>
            <person name="Wortman J."/>
            <person name="Nusbaum C."/>
            <person name="Birren B."/>
        </authorList>
    </citation>
    <scope>NUCLEOTIDE SEQUENCE [LARGE SCALE GENOMIC DNA]</scope>
    <source>
        <strain evidence="4">INRA-310</strain>
    </source>
</reference>
<dbReference type="OMA" id="AISIPHE"/>
<feature type="compositionally biased region" description="Polar residues" evidence="2">
    <location>
        <begin position="218"/>
        <end position="233"/>
    </location>
</feature>
<name>W2QQ56_PHYN3</name>
<dbReference type="AlphaFoldDB" id="W2QQ56"/>
<proteinExistence type="predicted"/>
<dbReference type="GeneID" id="20190672"/>
<evidence type="ECO:0000313" key="3">
    <source>
        <dbReference type="EMBL" id="ETN15091.1"/>
    </source>
</evidence>
<feature type="compositionally biased region" description="Basic and acidic residues" evidence="2">
    <location>
        <begin position="208"/>
        <end position="217"/>
    </location>
</feature>
<keyword evidence="1" id="KW-0175">Coiled coil</keyword>
<dbReference type="RefSeq" id="XP_008899928.1">
    <property type="nucleotide sequence ID" value="XM_008901680.1"/>
</dbReference>
<evidence type="ECO:0000256" key="1">
    <source>
        <dbReference type="SAM" id="Coils"/>
    </source>
</evidence>
<organism evidence="3 4">
    <name type="scientific">Phytophthora nicotianae (strain INRA-310)</name>
    <name type="common">Phytophthora parasitica</name>
    <dbReference type="NCBI Taxonomy" id="761204"/>
    <lineage>
        <taxon>Eukaryota</taxon>
        <taxon>Sar</taxon>
        <taxon>Stramenopiles</taxon>
        <taxon>Oomycota</taxon>
        <taxon>Peronosporomycetes</taxon>
        <taxon>Peronosporales</taxon>
        <taxon>Peronosporaceae</taxon>
        <taxon>Phytophthora</taxon>
    </lineage>
</organism>
<feature type="region of interest" description="Disordered" evidence="2">
    <location>
        <begin position="1"/>
        <end position="41"/>
    </location>
</feature>
<dbReference type="VEuPathDB" id="FungiDB:PPTG_22073"/>
<gene>
    <name evidence="3" type="ORF">PPTG_22073</name>
</gene>
<reference evidence="3 4" key="2">
    <citation type="submission" date="2013-11" db="EMBL/GenBank/DDBJ databases">
        <title>The Genome Sequence of Phytophthora parasitica INRA-310.</title>
        <authorList>
            <consortium name="The Broad Institute Genomics Platform"/>
            <person name="Russ C."/>
            <person name="Tyler B."/>
            <person name="Panabieres F."/>
            <person name="Shan W."/>
            <person name="Tripathy S."/>
            <person name="Grunwald N."/>
            <person name="Machado M."/>
            <person name="Johnson C.S."/>
            <person name="Arredondo F."/>
            <person name="Hong C."/>
            <person name="Coffey M."/>
            <person name="Young S.K."/>
            <person name="Zeng Q."/>
            <person name="Gargeya S."/>
            <person name="Fitzgerald M."/>
            <person name="Abouelleil A."/>
            <person name="Alvarado L."/>
            <person name="Chapman S.B."/>
            <person name="Gainer-Dewar J."/>
            <person name="Goldberg J."/>
            <person name="Griggs A."/>
            <person name="Gujja S."/>
            <person name="Hansen M."/>
            <person name="Howarth C."/>
            <person name="Imamovic A."/>
            <person name="Ireland A."/>
            <person name="Larimer J."/>
            <person name="McCowan C."/>
            <person name="Murphy C."/>
            <person name="Pearson M."/>
            <person name="Poon T.W."/>
            <person name="Priest M."/>
            <person name="Roberts A."/>
            <person name="Saif S."/>
            <person name="Shea T."/>
            <person name="Sykes S."/>
            <person name="Wortman J."/>
            <person name="Nusbaum C."/>
            <person name="Birren B."/>
        </authorList>
    </citation>
    <scope>NUCLEOTIDE SEQUENCE [LARGE SCALE GENOMIC DNA]</scope>
    <source>
        <strain evidence="3 4">INRA-310</strain>
    </source>
</reference>
<evidence type="ECO:0000313" key="4">
    <source>
        <dbReference type="Proteomes" id="UP000018817"/>
    </source>
</evidence>